<comment type="similarity">
    <text evidence="10">Belongs to the insect chemoreceptor superfamily. Heteromeric odorant receptor channel (TC 1.A.69) family. Or2a subfamily.</text>
</comment>
<evidence type="ECO:0000256" key="1">
    <source>
        <dbReference type="ARBA" id="ARBA00004141"/>
    </source>
</evidence>
<dbReference type="InterPro" id="IPR004117">
    <property type="entry name" value="7tm6_olfct_rcpt"/>
</dbReference>
<dbReference type="Proteomes" id="UP000682892">
    <property type="component" value="Chromosome 3"/>
</dbReference>
<comment type="subunit">
    <text evidence="11">Interacts with Orco. Complexes exist early in the endomembrane system in olfactory sensory neurons (OSNs), coupling these complexes to the conserved ciliary trafficking pathway.</text>
</comment>
<dbReference type="GO" id="GO:0005886">
    <property type="term" value="C:plasma membrane"/>
    <property type="evidence" value="ECO:0007669"/>
    <property type="project" value="UniProtKB-SubCell"/>
</dbReference>
<proteinExistence type="inferred from homology"/>
<dbReference type="GO" id="GO:0005549">
    <property type="term" value="F:odorant binding"/>
    <property type="evidence" value="ECO:0007669"/>
    <property type="project" value="InterPro"/>
</dbReference>
<evidence type="ECO:0000313" key="13">
    <source>
        <dbReference type="EMBL" id="EAT45324.1"/>
    </source>
</evidence>
<name>A0A1S7UEC6_AEDAE</name>
<dbReference type="SMR" id="A0A1S7UEC6"/>
<organism evidence="13 14">
    <name type="scientific">Aedes aegypti</name>
    <name type="common">Yellowfever mosquito</name>
    <name type="synonym">Culex aegypti</name>
    <dbReference type="NCBI Taxonomy" id="7159"/>
    <lineage>
        <taxon>Eukaryota</taxon>
        <taxon>Metazoa</taxon>
        <taxon>Ecdysozoa</taxon>
        <taxon>Arthropoda</taxon>
        <taxon>Hexapoda</taxon>
        <taxon>Insecta</taxon>
        <taxon>Pterygota</taxon>
        <taxon>Neoptera</taxon>
        <taxon>Endopterygota</taxon>
        <taxon>Diptera</taxon>
        <taxon>Nematocera</taxon>
        <taxon>Culicoidea</taxon>
        <taxon>Culicidae</taxon>
        <taxon>Culicinae</taxon>
        <taxon>Aedini</taxon>
        <taxon>Aedes</taxon>
        <taxon>Stegomyia</taxon>
    </lineage>
</organism>
<evidence type="ECO:0000256" key="4">
    <source>
        <dbReference type="ARBA" id="ARBA00022725"/>
    </source>
</evidence>
<keyword evidence="4 12" id="KW-0552">Olfaction</keyword>
<dbReference type="PANTHER" id="PTHR21137:SF37">
    <property type="entry name" value="ODORANT RECEPTOR 46A, ISOFORM B-RELATED"/>
    <property type="match status" value="1"/>
</dbReference>
<keyword evidence="8 12" id="KW-0807">Transducer</keyword>
<evidence type="ECO:0000256" key="3">
    <source>
        <dbReference type="ARBA" id="ARBA00022692"/>
    </source>
</evidence>
<reference evidence="13" key="1">
    <citation type="submission" date="2005-10" db="EMBL/GenBank/DDBJ databases">
        <authorList>
            <person name="Loftus B.J."/>
            <person name="Nene V.M."/>
            <person name="Hannick L.I."/>
            <person name="Bidwell S."/>
            <person name="Haas B."/>
            <person name="Amedeo P."/>
            <person name="Orvis J."/>
            <person name="Wortman J.R."/>
            <person name="White O.R."/>
            <person name="Salzberg S."/>
            <person name="Shumway M."/>
            <person name="Koo H."/>
            <person name="Zhao Y."/>
            <person name="Holmes M."/>
            <person name="Miller J."/>
            <person name="Schatz M."/>
            <person name="Pop M."/>
            <person name="Pai G."/>
            <person name="Utterback T."/>
            <person name="Rogers Y.-H."/>
            <person name="Kravitz S."/>
            <person name="Fraser C.M."/>
        </authorList>
    </citation>
    <scope>NUCLEOTIDE SEQUENCE</scope>
    <source>
        <strain evidence="13">Liverpool</strain>
    </source>
</reference>
<evidence type="ECO:0000313" key="14">
    <source>
        <dbReference type="Proteomes" id="UP000682892"/>
    </source>
</evidence>
<evidence type="ECO:0000256" key="12">
    <source>
        <dbReference type="RuleBase" id="RU351113"/>
    </source>
</evidence>
<feature type="transmembrane region" description="Helical" evidence="12">
    <location>
        <begin position="35"/>
        <end position="57"/>
    </location>
</feature>
<dbReference type="OMA" id="MWLEAFV"/>
<comment type="function">
    <text evidence="9">Odorant receptor which mediates acceptance or avoidance behavior, depending on its substrates. The odorant receptor repertoire encodes a large collection of odor stimuli that vary widely in identity, intensity, and duration. May form a complex with Orco to form odorant-sensing units, providing sensitive and prolonged odorant signaling and calcium permeability.</text>
</comment>
<evidence type="ECO:0000256" key="2">
    <source>
        <dbReference type="ARBA" id="ARBA00022606"/>
    </source>
</evidence>
<keyword evidence="6 12" id="KW-0472">Membrane</keyword>
<keyword evidence="2 12" id="KW-0716">Sensory transduction</keyword>
<evidence type="ECO:0000256" key="8">
    <source>
        <dbReference type="ARBA" id="ARBA00023224"/>
    </source>
</evidence>
<dbReference type="AlphaFoldDB" id="A0A1S7UEC6"/>
<evidence type="ECO:0000256" key="6">
    <source>
        <dbReference type="ARBA" id="ARBA00023136"/>
    </source>
</evidence>
<evidence type="ECO:0000256" key="7">
    <source>
        <dbReference type="ARBA" id="ARBA00023170"/>
    </source>
</evidence>
<evidence type="ECO:0000256" key="10">
    <source>
        <dbReference type="ARBA" id="ARBA00037946"/>
    </source>
</evidence>
<gene>
    <name evidence="13" type="primary">GPROR37</name>
    <name evidence="13" type="ORF">AaeL_AAEL003369</name>
</gene>
<reference evidence="13" key="2">
    <citation type="journal article" date="2007" name="Science">
        <title>Genome sequence of Aedes aegypti, a major arbovirus vector.</title>
        <authorList>
            <person name="Nene V."/>
            <person name="Wortman J.R."/>
            <person name="Lawson D."/>
            <person name="Haas B."/>
            <person name="Kodira C."/>
            <person name="Tu Z.J."/>
            <person name="Loftus B."/>
            <person name="Xi Z."/>
            <person name="Megy K."/>
            <person name="Grabherr M."/>
            <person name="Ren Q."/>
            <person name="Zdobnov E.M."/>
            <person name="Lobo N.F."/>
            <person name="Campbell K.S."/>
            <person name="Brown S.E."/>
            <person name="Bonaldo M.F."/>
            <person name="Zhu J."/>
            <person name="Sinkins S.P."/>
            <person name="Hogenkamp D.G."/>
            <person name="Amedeo P."/>
            <person name="Arensburger P."/>
            <person name="Atkinson P.W."/>
            <person name="Bidwell S."/>
            <person name="Biedler J."/>
            <person name="Birney E."/>
            <person name="Bruggner R.V."/>
            <person name="Costas J."/>
            <person name="Coy M.R."/>
            <person name="Crabtree J."/>
            <person name="Crawford M."/>
            <person name="Debruyn B."/>
            <person name="Decaprio D."/>
            <person name="Eiglmeier K."/>
            <person name="Eisenstadt E."/>
            <person name="El-Dorry H."/>
            <person name="Gelbart W.M."/>
            <person name="Gomes S.L."/>
            <person name="Hammond M."/>
            <person name="Hannick L.I."/>
            <person name="Hogan J.R."/>
            <person name="Holmes M.H."/>
            <person name="Jaffe D."/>
            <person name="Johnston J.S."/>
            <person name="Kennedy R.C."/>
            <person name="Koo H."/>
            <person name="Kravitz S."/>
            <person name="Kriventseva E.V."/>
            <person name="Kulp D."/>
            <person name="Labutti K."/>
            <person name="Lee E."/>
            <person name="Li S."/>
            <person name="Lovin D.D."/>
            <person name="Mao C."/>
            <person name="Mauceli E."/>
            <person name="Menck C.F."/>
            <person name="Miller J.R."/>
            <person name="Montgomery P."/>
            <person name="Mori A."/>
            <person name="Nascimento A.L."/>
            <person name="Naveira H.F."/>
            <person name="Nusbaum C."/>
            <person name="O'leary S."/>
            <person name="Orvis J."/>
            <person name="Pertea M."/>
            <person name="Quesneville H."/>
            <person name="Reidenbach K.R."/>
            <person name="Rogers Y.H."/>
            <person name="Roth C.W."/>
            <person name="Schneider J.R."/>
            <person name="Schatz M."/>
            <person name="Shumway M."/>
            <person name="Stanke M."/>
            <person name="Stinson E.O."/>
            <person name="Tubio J.M."/>
            <person name="Vanzee J.P."/>
            <person name="Verjovski-Almeida S."/>
            <person name="Werner D."/>
            <person name="White O."/>
            <person name="Wyder S."/>
            <person name="Zeng Q."/>
            <person name="Zhao Q."/>
            <person name="Zhao Y."/>
            <person name="Hill C.A."/>
            <person name="Raikhel A.S."/>
            <person name="Soares M.B."/>
            <person name="Knudson D.L."/>
            <person name="Lee N.H."/>
            <person name="Galagan J."/>
            <person name="Salzberg S.L."/>
            <person name="Paulsen I.T."/>
            <person name="Dimopoulos G."/>
            <person name="Collins F.H."/>
            <person name="Birren B."/>
            <person name="Fraser-Liggett C.M."/>
            <person name="Severson D.W."/>
        </authorList>
    </citation>
    <scope>NUCLEOTIDE SEQUENCE [LARGE SCALE GENOMIC DNA]</scope>
    <source>
        <strain evidence="13">Liverpool</strain>
    </source>
</reference>
<protein>
    <recommendedName>
        <fullName evidence="12">Odorant receptor</fullName>
    </recommendedName>
</protein>
<comment type="subcellular location">
    <subcellularLocation>
        <location evidence="12">Cell membrane</location>
        <topology evidence="12">Multi-pass membrane protein</topology>
    </subcellularLocation>
    <subcellularLocation>
        <location evidence="1">Membrane</location>
        <topology evidence="1">Multi-pass membrane protein</topology>
    </subcellularLocation>
</comment>
<feature type="transmembrane region" description="Helical" evidence="12">
    <location>
        <begin position="125"/>
        <end position="146"/>
    </location>
</feature>
<accession>A0A1S7UEC6</accession>
<keyword evidence="5 12" id="KW-1133">Transmembrane helix</keyword>
<keyword evidence="7 12" id="KW-0675">Receptor</keyword>
<dbReference type="PANTHER" id="PTHR21137">
    <property type="entry name" value="ODORANT RECEPTOR"/>
    <property type="match status" value="1"/>
</dbReference>
<dbReference type="GO" id="GO:0004984">
    <property type="term" value="F:olfactory receptor activity"/>
    <property type="evidence" value="ECO:0007669"/>
    <property type="project" value="InterPro"/>
</dbReference>
<reference evidence="13" key="3">
    <citation type="submission" date="2012-09" db="EMBL/GenBank/DDBJ databases">
        <authorList>
            <consortium name="VectorBase"/>
        </authorList>
    </citation>
    <scope>NUCLEOTIDE SEQUENCE</scope>
    <source>
        <strain evidence="13">Liverpool</strain>
    </source>
</reference>
<dbReference type="Pfam" id="PF02949">
    <property type="entry name" value="7tm_6"/>
    <property type="match status" value="1"/>
</dbReference>
<evidence type="ECO:0000256" key="11">
    <source>
        <dbReference type="ARBA" id="ARBA00038679"/>
    </source>
</evidence>
<sequence length="389" mass="45095">MASQGELISSVRVILWIYRILGLSRENNQSVRYRIYRWVLNIPFLFAYLFAMIISALHEENSEILWKDTIFIILTEASMFVKVVTTYCRFQDTFQLLQTSVSEEFSPRCPCEQERHRRVLRHLNGALMGYLTVSVITACSTAIHIFEGMHKLPTFSWFFGVPYGPDHGLNYLLIASYQVSGMVMHCALNVSGDIQITYLLAIAGIQLDFLKRRFEDLKEDYLVHLQRRNLIHHNRHMQLVEQFVQDIERVYSPATFTQFCVSAITICATAFRISSIDIRENAGVAIGMMMYLLSMTVEIYLPCYYGNEITRKSQRLTNALYSCEWYRFDSETRRTVKMLMIRTNKPMMLKAGRFFQYSLDTFGTTLNSAYSLFAVLQNTLVDSGKQGQP</sequence>
<dbReference type="EMBL" id="CH477270">
    <property type="protein sequence ID" value="EAT45324.1"/>
    <property type="molecule type" value="Genomic_DNA"/>
</dbReference>
<comment type="caution">
    <text evidence="12">Lacks conserved residue(s) required for the propagation of feature annotation.</text>
</comment>
<dbReference type="GO" id="GO:0007165">
    <property type="term" value="P:signal transduction"/>
    <property type="evidence" value="ECO:0007669"/>
    <property type="project" value="UniProtKB-KW"/>
</dbReference>
<keyword evidence="3 12" id="KW-0812">Transmembrane</keyword>
<evidence type="ECO:0000256" key="9">
    <source>
        <dbReference type="ARBA" id="ARBA00037764"/>
    </source>
</evidence>
<evidence type="ECO:0000256" key="5">
    <source>
        <dbReference type="ARBA" id="ARBA00022989"/>
    </source>
</evidence>
<feature type="transmembrane region" description="Helical" evidence="12">
    <location>
        <begin position="69"/>
        <end position="88"/>
    </location>
</feature>